<evidence type="ECO:0000313" key="2">
    <source>
        <dbReference type="EMBL" id="OHA24262.1"/>
    </source>
</evidence>
<dbReference type="EMBL" id="MHRK01000015">
    <property type="protein sequence ID" value="OHA24262.1"/>
    <property type="molecule type" value="Genomic_DNA"/>
</dbReference>
<evidence type="ECO:0000313" key="3">
    <source>
        <dbReference type="Proteomes" id="UP000177130"/>
    </source>
</evidence>
<protein>
    <submittedName>
        <fullName evidence="2">Uncharacterized protein</fullName>
    </submittedName>
</protein>
<dbReference type="STRING" id="1802306.A3C72_04345"/>
<sequence length="99" mass="11651">MMRVKNKKISLEDLHKEIDKLRIELVAVIKDVIEAMDKKFLLMDNKIGGFEKNVTYQIQGLANRIDDLAENRVKYSDFDKLRADLELIRQKADSRESRK</sequence>
<feature type="coiled-coil region" evidence="1">
    <location>
        <begin position="4"/>
        <end position="31"/>
    </location>
</feature>
<dbReference type="AlphaFoldDB" id="A0A1G2MMN6"/>
<comment type="caution">
    <text evidence="2">The sequence shown here is derived from an EMBL/GenBank/DDBJ whole genome shotgun (WGS) entry which is preliminary data.</text>
</comment>
<proteinExistence type="predicted"/>
<reference evidence="2 3" key="1">
    <citation type="journal article" date="2016" name="Nat. Commun.">
        <title>Thousands of microbial genomes shed light on interconnected biogeochemical processes in an aquifer system.</title>
        <authorList>
            <person name="Anantharaman K."/>
            <person name="Brown C.T."/>
            <person name="Hug L.A."/>
            <person name="Sharon I."/>
            <person name="Castelle C.J."/>
            <person name="Probst A.J."/>
            <person name="Thomas B.C."/>
            <person name="Singh A."/>
            <person name="Wilkins M.J."/>
            <person name="Karaoz U."/>
            <person name="Brodie E.L."/>
            <person name="Williams K.H."/>
            <person name="Hubbard S.S."/>
            <person name="Banfield J.F."/>
        </authorList>
    </citation>
    <scope>NUCLEOTIDE SEQUENCE [LARGE SCALE GENOMIC DNA]</scope>
</reference>
<gene>
    <name evidence="2" type="ORF">A3C72_04345</name>
</gene>
<accession>A0A1G2MMN6</accession>
<keyword evidence="1" id="KW-0175">Coiled coil</keyword>
<evidence type="ECO:0000256" key="1">
    <source>
        <dbReference type="SAM" id="Coils"/>
    </source>
</evidence>
<organism evidence="2 3">
    <name type="scientific">Candidatus Taylorbacteria bacterium RIFCSPHIGHO2_02_FULL_43_32b</name>
    <dbReference type="NCBI Taxonomy" id="1802306"/>
    <lineage>
        <taxon>Bacteria</taxon>
        <taxon>Candidatus Tayloriibacteriota</taxon>
    </lineage>
</organism>
<dbReference type="Proteomes" id="UP000177130">
    <property type="component" value="Unassembled WGS sequence"/>
</dbReference>
<name>A0A1G2MMN6_9BACT</name>